<evidence type="ECO:0000313" key="2">
    <source>
        <dbReference type="EMBL" id="CAA9294408.1"/>
    </source>
</evidence>
<sequence length="341" mass="40395">MKLFLKGLKFGFILNIFLTGILVVYTIVIENWLKPFSGSFTPPLQLGTIVDYHRLFAADPPSMKLRESWLKFQNKFSYFVIEYQLRPDYNRPSPRLLKWCKSRKCFAHRMNYGDVRQSQFDTFTLDDWFTNNFLAIRDTTIETQILNLFLRSLPAGSTVIVSEPFVTFSRPLVFRQFSDWLLVLRSQHPHLRFEIGLQLHLQWADAYWLNSHHWLIPAIARFSKISGIPWGVSEFSIYDQIWKRRLRDDNFRDRPFYRIEQLIPRRLRRAIVPHSSYVIHRTAAENGAVRFTEWGNSQRTAWFVLEIDSAYDSNYELFTLSGTPTPLWWAGLRGLRDADLQ</sequence>
<evidence type="ECO:0000256" key="1">
    <source>
        <dbReference type="SAM" id="Phobius"/>
    </source>
</evidence>
<protein>
    <submittedName>
        <fullName evidence="2">Uncharacterized protein</fullName>
    </submittedName>
</protein>
<dbReference type="AlphaFoldDB" id="A0A6J4K2U5"/>
<keyword evidence="1" id="KW-1133">Transmembrane helix</keyword>
<name>A0A6J4K2U5_9CYAN</name>
<gene>
    <name evidence="2" type="ORF">AVDCRST_MAG92-4587</name>
</gene>
<accession>A0A6J4K2U5</accession>
<organism evidence="2">
    <name type="scientific">uncultured Coleofasciculus sp</name>
    <dbReference type="NCBI Taxonomy" id="1267456"/>
    <lineage>
        <taxon>Bacteria</taxon>
        <taxon>Bacillati</taxon>
        <taxon>Cyanobacteriota</taxon>
        <taxon>Cyanophyceae</taxon>
        <taxon>Coleofasciculales</taxon>
        <taxon>Coleofasciculaceae</taxon>
        <taxon>Coleofasciculus</taxon>
        <taxon>environmental samples</taxon>
    </lineage>
</organism>
<proteinExistence type="predicted"/>
<reference evidence="2" key="1">
    <citation type="submission" date="2020-02" db="EMBL/GenBank/DDBJ databases">
        <authorList>
            <person name="Meier V. D."/>
        </authorList>
    </citation>
    <scope>NUCLEOTIDE SEQUENCE</scope>
    <source>
        <strain evidence="2">AVDCRST_MAG92</strain>
    </source>
</reference>
<feature type="transmembrane region" description="Helical" evidence="1">
    <location>
        <begin position="12"/>
        <end position="33"/>
    </location>
</feature>
<dbReference type="EMBL" id="CADCTM010000808">
    <property type="protein sequence ID" value="CAA9294408.1"/>
    <property type="molecule type" value="Genomic_DNA"/>
</dbReference>
<keyword evidence="1" id="KW-0472">Membrane</keyword>
<keyword evidence="1" id="KW-0812">Transmembrane</keyword>